<evidence type="ECO:0000256" key="10">
    <source>
        <dbReference type="ARBA" id="ARBA00023136"/>
    </source>
</evidence>
<feature type="transmembrane region" description="Helical" evidence="12">
    <location>
        <begin position="172"/>
        <end position="194"/>
    </location>
</feature>
<keyword evidence="6" id="KW-0106">Calcium</keyword>
<comment type="caution">
    <text evidence="15">The sequence shown here is derived from an EMBL/GenBank/DDBJ whole genome shotgun (WGS) entry which is preliminary data.</text>
</comment>
<dbReference type="InterPro" id="IPR003148">
    <property type="entry name" value="RCK_N"/>
</dbReference>
<dbReference type="PANTHER" id="PTHR46157:SF4">
    <property type="entry name" value="K(+) EFFLUX ANTIPORTER 3, CHLOROPLASTIC"/>
    <property type="match status" value="1"/>
</dbReference>
<evidence type="ECO:0000256" key="3">
    <source>
        <dbReference type="ARBA" id="ARBA00022449"/>
    </source>
</evidence>
<evidence type="ECO:0008006" key="17">
    <source>
        <dbReference type="Google" id="ProtNLM"/>
    </source>
</evidence>
<dbReference type="InterPro" id="IPR011992">
    <property type="entry name" value="EF-hand-dom_pair"/>
</dbReference>
<organism evidence="15 16">
    <name type="scientific">Pelagomonas calceolata</name>
    <dbReference type="NCBI Taxonomy" id="35677"/>
    <lineage>
        <taxon>Eukaryota</taxon>
        <taxon>Sar</taxon>
        <taxon>Stramenopiles</taxon>
        <taxon>Ochrophyta</taxon>
        <taxon>Pelagophyceae</taxon>
        <taxon>Pelagomonadales</taxon>
        <taxon>Pelagomonadaceae</taxon>
        <taxon>Pelagomonas</taxon>
    </lineage>
</organism>
<evidence type="ECO:0000259" key="13">
    <source>
        <dbReference type="PROSITE" id="PS50222"/>
    </source>
</evidence>
<feature type="transmembrane region" description="Helical" evidence="12">
    <location>
        <begin position="226"/>
        <end position="247"/>
    </location>
</feature>
<keyword evidence="4" id="KW-0633">Potassium transport</keyword>
<dbReference type="PROSITE" id="PS00018">
    <property type="entry name" value="EF_HAND_1"/>
    <property type="match status" value="2"/>
</dbReference>
<keyword evidence="3" id="KW-0050">Antiport</keyword>
<evidence type="ECO:0000256" key="5">
    <source>
        <dbReference type="ARBA" id="ARBA00022692"/>
    </source>
</evidence>
<feature type="transmembrane region" description="Helical" evidence="12">
    <location>
        <begin position="294"/>
        <end position="312"/>
    </location>
</feature>
<feature type="domain" description="EF-hand" evidence="13">
    <location>
        <begin position="551"/>
        <end position="583"/>
    </location>
</feature>
<evidence type="ECO:0000256" key="9">
    <source>
        <dbReference type="ARBA" id="ARBA00023065"/>
    </source>
</evidence>
<keyword evidence="9" id="KW-0406">Ion transport</keyword>
<dbReference type="SUPFAM" id="SSF51735">
    <property type="entry name" value="NAD(P)-binding Rossmann-fold domains"/>
    <property type="match status" value="1"/>
</dbReference>
<dbReference type="InterPro" id="IPR038770">
    <property type="entry name" value="Na+/solute_symporter_sf"/>
</dbReference>
<evidence type="ECO:0000256" key="12">
    <source>
        <dbReference type="SAM" id="Phobius"/>
    </source>
</evidence>
<dbReference type="InterPro" id="IPR006153">
    <property type="entry name" value="Cation/H_exchanger_TM"/>
</dbReference>
<dbReference type="AlphaFoldDB" id="A0A8J2SR74"/>
<dbReference type="SMART" id="SM00054">
    <property type="entry name" value="EFh"/>
    <property type="match status" value="2"/>
</dbReference>
<keyword evidence="8 12" id="KW-1133">Transmembrane helix</keyword>
<evidence type="ECO:0000256" key="7">
    <source>
        <dbReference type="ARBA" id="ARBA00022958"/>
    </source>
</evidence>
<sequence length="802" mass="83302">MRRTLVLCACAQALVPTTRLSQRRRTKLRAFEAIDAAHGLIQHLHHVDAHATLADAARAAQSALATHAELPTALQAASDVSGLDAERAIDALGRDIFAFLAASVLVVPASRLVGAPPVLGFLAIGCILGPHGLGVFGDVEADVALGDFGILFLLFNEGLNLSPERLRKLGEFLRLGLAQFILTVAVFFFFSFYLGPELVPIVDKAASSIGIPIDDALLKTIEATPVAAFCVAAAGSLSSSALALPVLEARGWKDLPEGAAALSILLLQDLAVAPILVALPLVAGGGSAVADGDIALLAFKATVGCCAVLFLGSRVLRVAFDAVAAARSTETFVAATLLVAIGMGRLAEAIGLSATTGAFAAGVLLAGNRYRAQIQADIRPFEGILLGVFFMAAGAGFDPGLVAQELPTLTLGVVAFLAVKCAVLFASGPAFGLDVPRAARVAVLLSPGGEFAFIIFKLAEDLGVLSSRTSDLLTTSVILSMALSPLFAEFAQYAGDELDRQVGEGRIPLTTDGDVEDEVSAIFKRVDTDGDGTIDLDELRVYVSRRGFPAAQADRAFDALDDNGDGVLSLEEWRAGLEKEELRQLLRPETDDALQDAVVVCGYGPVGRAACAAISGHAPVVAVDLDPARVADGVVDDAANVVYGDGASATVLKAAGVTEPRAIVVAYAGADRRAEAVARLRESFPDAPIIARAGGGPLASEGRELEKSGAAVVHEATQMGLGLAEQVIGESLDRAAAESAVYKADARRPRAVSGPSRPFRLKLGLPAPPEASGGGWRPLGRSLRRRWARWRSSAESDDSDSV</sequence>
<dbReference type="InterPro" id="IPR036291">
    <property type="entry name" value="NAD(P)-bd_dom_sf"/>
</dbReference>
<feature type="region of interest" description="Disordered" evidence="11">
    <location>
        <begin position="743"/>
        <end position="779"/>
    </location>
</feature>
<dbReference type="InterPro" id="IPR018247">
    <property type="entry name" value="EF_Hand_1_Ca_BS"/>
</dbReference>
<evidence type="ECO:0000313" key="15">
    <source>
        <dbReference type="EMBL" id="CAH0372901.1"/>
    </source>
</evidence>
<feature type="transmembrane region" description="Helical" evidence="12">
    <location>
        <begin position="349"/>
        <end position="368"/>
    </location>
</feature>
<dbReference type="Pfam" id="PF00999">
    <property type="entry name" value="Na_H_Exchanger"/>
    <property type="match status" value="1"/>
</dbReference>
<dbReference type="GO" id="GO:0016020">
    <property type="term" value="C:membrane"/>
    <property type="evidence" value="ECO:0007669"/>
    <property type="project" value="UniProtKB-SubCell"/>
</dbReference>
<evidence type="ECO:0000256" key="11">
    <source>
        <dbReference type="SAM" id="MobiDB-lite"/>
    </source>
</evidence>
<dbReference type="SUPFAM" id="SSF53822">
    <property type="entry name" value="Periplasmic binding protein-like I"/>
    <property type="match status" value="1"/>
</dbReference>
<evidence type="ECO:0000256" key="1">
    <source>
        <dbReference type="ARBA" id="ARBA00004141"/>
    </source>
</evidence>
<feature type="transmembrane region" description="Helical" evidence="12">
    <location>
        <begin position="324"/>
        <end position="343"/>
    </location>
</feature>
<dbReference type="PROSITE" id="PS51201">
    <property type="entry name" value="RCK_N"/>
    <property type="match status" value="1"/>
</dbReference>
<dbReference type="InterPro" id="IPR002048">
    <property type="entry name" value="EF_hand_dom"/>
</dbReference>
<evidence type="ECO:0000259" key="14">
    <source>
        <dbReference type="PROSITE" id="PS51201"/>
    </source>
</evidence>
<dbReference type="GO" id="GO:0015297">
    <property type="term" value="F:antiporter activity"/>
    <property type="evidence" value="ECO:0007669"/>
    <property type="project" value="UniProtKB-KW"/>
</dbReference>
<evidence type="ECO:0000256" key="2">
    <source>
        <dbReference type="ARBA" id="ARBA00022448"/>
    </source>
</evidence>
<dbReference type="Gene3D" id="1.10.238.10">
    <property type="entry name" value="EF-hand"/>
    <property type="match status" value="1"/>
</dbReference>
<keyword evidence="7" id="KW-0630">Potassium</keyword>
<dbReference type="Proteomes" id="UP000789595">
    <property type="component" value="Unassembled WGS sequence"/>
</dbReference>
<evidence type="ECO:0000256" key="8">
    <source>
        <dbReference type="ARBA" id="ARBA00022989"/>
    </source>
</evidence>
<dbReference type="OrthoDB" id="4834at2759"/>
<dbReference type="GO" id="GO:0005509">
    <property type="term" value="F:calcium ion binding"/>
    <property type="evidence" value="ECO:0007669"/>
    <property type="project" value="InterPro"/>
</dbReference>
<feature type="transmembrane region" description="Helical" evidence="12">
    <location>
        <begin position="259"/>
        <end position="282"/>
    </location>
</feature>
<feature type="domain" description="RCK N-terminal" evidence="14">
    <location>
        <begin position="595"/>
        <end position="713"/>
    </location>
</feature>
<gene>
    <name evidence="15" type="ORF">PECAL_4P00610</name>
</gene>
<accession>A0A8J2SR74</accession>
<reference evidence="15" key="1">
    <citation type="submission" date="2021-11" db="EMBL/GenBank/DDBJ databases">
        <authorList>
            <consortium name="Genoscope - CEA"/>
            <person name="William W."/>
        </authorList>
    </citation>
    <scope>NUCLEOTIDE SEQUENCE</scope>
</reference>
<dbReference type="PANTHER" id="PTHR46157">
    <property type="entry name" value="K(+) EFFLUX ANTIPORTER 3, CHLOROPLASTIC"/>
    <property type="match status" value="1"/>
</dbReference>
<keyword evidence="2" id="KW-0813">Transport</keyword>
<dbReference type="EMBL" id="CAKKNE010000004">
    <property type="protein sequence ID" value="CAH0372901.1"/>
    <property type="molecule type" value="Genomic_DNA"/>
</dbReference>
<evidence type="ECO:0000313" key="16">
    <source>
        <dbReference type="Proteomes" id="UP000789595"/>
    </source>
</evidence>
<dbReference type="Pfam" id="PF13499">
    <property type="entry name" value="EF-hand_7"/>
    <property type="match status" value="1"/>
</dbReference>
<dbReference type="Gene3D" id="3.40.50.720">
    <property type="entry name" value="NAD(P)-binding Rossmann-like Domain"/>
    <property type="match status" value="1"/>
</dbReference>
<dbReference type="Gene3D" id="1.20.1530.20">
    <property type="match status" value="1"/>
</dbReference>
<keyword evidence="10 12" id="KW-0472">Membrane</keyword>
<evidence type="ECO:0000256" key="6">
    <source>
        <dbReference type="ARBA" id="ARBA00022837"/>
    </source>
</evidence>
<feature type="domain" description="EF-hand" evidence="13">
    <location>
        <begin position="514"/>
        <end position="549"/>
    </location>
</feature>
<dbReference type="GO" id="GO:1902600">
    <property type="term" value="P:proton transmembrane transport"/>
    <property type="evidence" value="ECO:0007669"/>
    <property type="project" value="InterPro"/>
</dbReference>
<feature type="transmembrane region" description="Helical" evidence="12">
    <location>
        <begin position="380"/>
        <end position="397"/>
    </location>
</feature>
<protein>
    <recommendedName>
        <fullName evidence="17">Calmodulin</fullName>
    </recommendedName>
</protein>
<comment type="subcellular location">
    <subcellularLocation>
        <location evidence="1">Membrane</location>
        <topology evidence="1">Multi-pass membrane protein</topology>
    </subcellularLocation>
</comment>
<dbReference type="PROSITE" id="PS50222">
    <property type="entry name" value="EF_HAND_2"/>
    <property type="match status" value="2"/>
</dbReference>
<dbReference type="GO" id="GO:0006813">
    <property type="term" value="P:potassium ion transport"/>
    <property type="evidence" value="ECO:0007669"/>
    <property type="project" value="UniProtKB-KW"/>
</dbReference>
<dbReference type="SUPFAM" id="SSF47473">
    <property type="entry name" value="EF-hand"/>
    <property type="match status" value="1"/>
</dbReference>
<proteinExistence type="predicted"/>
<dbReference type="Pfam" id="PF02254">
    <property type="entry name" value="TrkA_N"/>
    <property type="match status" value="1"/>
</dbReference>
<dbReference type="CDD" id="cd00051">
    <property type="entry name" value="EFh"/>
    <property type="match status" value="1"/>
</dbReference>
<dbReference type="InterPro" id="IPR028082">
    <property type="entry name" value="Peripla_BP_I"/>
</dbReference>
<keyword evidence="5 12" id="KW-0812">Transmembrane</keyword>
<keyword evidence="16" id="KW-1185">Reference proteome</keyword>
<name>A0A8J2SR74_9STRA</name>
<evidence type="ECO:0000256" key="4">
    <source>
        <dbReference type="ARBA" id="ARBA00022538"/>
    </source>
</evidence>